<dbReference type="EMBL" id="CAJDYZ010011582">
    <property type="protein sequence ID" value="CAD1479709.1"/>
    <property type="molecule type" value="Genomic_DNA"/>
</dbReference>
<organism evidence="1 2">
    <name type="scientific">Heterotrigona itama</name>
    <dbReference type="NCBI Taxonomy" id="395501"/>
    <lineage>
        <taxon>Eukaryota</taxon>
        <taxon>Metazoa</taxon>
        <taxon>Ecdysozoa</taxon>
        <taxon>Arthropoda</taxon>
        <taxon>Hexapoda</taxon>
        <taxon>Insecta</taxon>
        <taxon>Pterygota</taxon>
        <taxon>Neoptera</taxon>
        <taxon>Endopterygota</taxon>
        <taxon>Hymenoptera</taxon>
        <taxon>Apocrita</taxon>
        <taxon>Aculeata</taxon>
        <taxon>Apoidea</taxon>
        <taxon>Anthophila</taxon>
        <taxon>Apidae</taxon>
        <taxon>Heterotrigona</taxon>
    </lineage>
</organism>
<dbReference type="AlphaFoldDB" id="A0A6V7HGY9"/>
<feature type="non-terminal residue" evidence="1">
    <location>
        <position position="1"/>
    </location>
</feature>
<accession>A0A6V7HGY9</accession>
<evidence type="ECO:0000313" key="2">
    <source>
        <dbReference type="Proteomes" id="UP000752696"/>
    </source>
</evidence>
<name>A0A6V7HGY9_9HYME</name>
<sequence length="41" mass="4840">EMRRDGNFDGLWQRRVRKTVKSSRSNFLKSNDARVNGELSE</sequence>
<keyword evidence="2" id="KW-1185">Reference proteome</keyword>
<evidence type="ECO:0000313" key="1">
    <source>
        <dbReference type="EMBL" id="CAD1479709.1"/>
    </source>
</evidence>
<proteinExistence type="predicted"/>
<dbReference type="Proteomes" id="UP000752696">
    <property type="component" value="Unassembled WGS sequence"/>
</dbReference>
<reference evidence="1" key="1">
    <citation type="submission" date="2020-07" db="EMBL/GenBank/DDBJ databases">
        <authorList>
            <person name="Nazaruddin N."/>
        </authorList>
    </citation>
    <scope>NUCLEOTIDE SEQUENCE</scope>
</reference>
<protein>
    <submittedName>
        <fullName evidence="1">Uncharacterized protein</fullName>
    </submittedName>
</protein>
<comment type="caution">
    <text evidence="1">The sequence shown here is derived from an EMBL/GenBank/DDBJ whole genome shotgun (WGS) entry which is preliminary data.</text>
</comment>
<gene>
    <name evidence="1" type="ORF">MHI_LOCUS875801</name>
</gene>